<feature type="region of interest" description="Disordered" evidence="1">
    <location>
        <begin position="848"/>
        <end position="879"/>
    </location>
</feature>
<feature type="compositionally biased region" description="Basic and acidic residues" evidence="1">
    <location>
        <begin position="719"/>
        <end position="736"/>
    </location>
</feature>
<feature type="region of interest" description="Disordered" evidence="1">
    <location>
        <begin position="1230"/>
        <end position="1259"/>
    </location>
</feature>
<feature type="compositionally biased region" description="Low complexity" evidence="1">
    <location>
        <begin position="667"/>
        <end position="676"/>
    </location>
</feature>
<feature type="region of interest" description="Disordered" evidence="1">
    <location>
        <begin position="463"/>
        <end position="507"/>
    </location>
</feature>
<feature type="compositionally biased region" description="Basic and acidic residues" evidence="1">
    <location>
        <begin position="756"/>
        <end position="791"/>
    </location>
</feature>
<dbReference type="EMBL" id="GG666626">
    <property type="protein sequence ID" value="EEN47763.1"/>
    <property type="molecule type" value="Genomic_DNA"/>
</dbReference>
<evidence type="ECO:0000256" key="2">
    <source>
        <dbReference type="SAM" id="Phobius"/>
    </source>
</evidence>
<feature type="compositionally biased region" description="Basic and acidic residues" evidence="1">
    <location>
        <begin position="65"/>
        <end position="77"/>
    </location>
</feature>
<feature type="compositionally biased region" description="Basic and acidic residues" evidence="1">
    <location>
        <begin position="626"/>
        <end position="635"/>
    </location>
</feature>
<feature type="region of interest" description="Disordered" evidence="1">
    <location>
        <begin position="918"/>
        <end position="1020"/>
    </location>
</feature>
<feature type="region of interest" description="Disordered" evidence="1">
    <location>
        <begin position="302"/>
        <end position="397"/>
    </location>
</feature>
<feature type="compositionally biased region" description="Basic and acidic residues" evidence="1">
    <location>
        <begin position="385"/>
        <end position="397"/>
    </location>
</feature>
<sequence>MDFTDPQTLHFSVPIVSVVVLAALVFVCGFRASFEPPSFKALDEDNRKKNRRKNKRITNGFLLSDKVRTSDSEEDRPAQPSKTPSWEQQPKVQDTPDQKDDSGRKEEGNELEEDGKWITQPTKEDRKLQKERRRQQTNNRDLGSPRQLHTRWRDSSFDREASGKVRGKREGQDRDDWGWEVKSNASAPAVFASPAKPRDAIRTPTREDKPRATTINHISIAPWAQKTPVSVTGSTTTTTSTQLGVWASPPHRQHASAQSAPTNAAKPCGKDRKTYENKATGTDDLDSGIDFSVMTFRDEDLSGTEVQVKAPTDQKKKKENSSTQADLQSKNTRCQITLNSPTKKDTRVNDADDRNLQKPARMNLSIHGFSSDISDSESANSHSPVIEKQDVEGSEKKEAECVKSGECSQGEEIEVESTGKLSAYSDPVSGSCWRKNRRPFRTNHEKVQAWRNRSRRYLAVQPPRENGYHHDGDAASTESDSSQRSRKSNRSVHSNASSNGDRRGRYRKRRNNYHARWNGNVDMWVGEGGWFPAEPPWGMVPAPAPVWTDHTNIMPDWQRMEYGWLEPPQRGREGRGGWVENGRNCTGSHSASAQATQGTQVPNHNEWKDIQLDHALLEDWRKRLEKQKDGRKSEASETESQTTEKTIIENGDQQSSEHDSSTEKVLTSSTESQTSSDEFQAQTESRPTKTRSTECQTSETGSKEYETHSVECQVGGNQADEKTEENLKEAVPEKKEPRRKVKNSKKSTMANSSKSQPREASKEAPDVSIQSKKDETPKELLPDKEILHIEDQTETQTQDNEENSGKAKEEVEEMSDNDDTWTVVLKTRGKRVKHIHVVSAAKTNKIVEAETRNEADGGEMLHGTGTNSTSTSTKGNHETKVQAVRLPEPQSELSSQGTIADKQVPKVKTFAMVAAGICTERNADPPPAPAPPPPPAPAPAPQPPPMETPSKKPETTTEKVVKKVENKLEPLTLGGSGPLSWADEMEMEESLQTKSPAASPTSTSPPPTTPWGTNAWSQRTPDVTSIETSVMAQQKTKLRTGKGANFLAIDISPDGNWVEDKPVQAVRLPEPQSELSSQGTIADKQVPKVKTFAMVAAGICTERNADPPPAPPPPPPPAPQPPPMETPSKKPETMTEKVVKKVENKLEPLTLGGSGPLSWADEMEMEESLQTKSPAASPTSTSPPPTTPWGTNAWSQRTPDVTSIETSVMAQQKTKLRTGKGANFLAIDISPDGNWVEDKPVKKKRKPRRDENFAVKTAA</sequence>
<gene>
    <name evidence="3" type="ORF">BRAFLDRAFT_123516</name>
</gene>
<reference evidence="3" key="1">
    <citation type="journal article" date="2008" name="Nature">
        <title>The amphioxus genome and the evolution of the chordate karyotype.</title>
        <authorList>
            <consortium name="US DOE Joint Genome Institute (JGI-PGF)"/>
            <person name="Putnam N.H."/>
            <person name="Butts T."/>
            <person name="Ferrier D.E.K."/>
            <person name="Furlong R.F."/>
            <person name="Hellsten U."/>
            <person name="Kawashima T."/>
            <person name="Robinson-Rechavi M."/>
            <person name="Shoguchi E."/>
            <person name="Terry A."/>
            <person name="Yu J.-K."/>
            <person name="Benito-Gutierrez E.L."/>
            <person name="Dubchak I."/>
            <person name="Garcia-Fernandez J."/>
            <person name="Gibson-Brown J.J."/>
            <person name="Grigoriev I.V."/>
            <person name="Horton A.C."/>
            <person name="de Jong P.J."/>
            <person name="Jurka J."/>
            <person name="Kapitonov V.V."/>
            <person name="Kohara Y."/>
            <person name="Kuroki Y."/>
            <person name="Lindquist E."/>
            <person name="Lucas S."/>
            <person name="Osoegawa K."/>
            <person name="Pennacchio L.A."/>
            <person name="Salamov A.A."/>
            <person name="Satou Y."/>
            <person name="Sauka-Spengler T."/>
            <person name="Schmutz J."/>
            <person name="Shin-I T."/>
            <person name="Toyoda A."/>
            <person name="Bronner-Fraser M."/>
            <person name="Fujiyama A."/>
            <person name="Holland L.Z."/>
            <person name="Holland P.W.H."/>
            <person name="Satoh N."/>
            <person name="Rokhsar D.S."/>
        </authorList>
    </citation>
    <scope>NUCLEOTIDE SEQUENCE [LARGE SCALE GENOMIC DNA]</scope>
    <source>
        <strain evidence="3">S238N-H82</strain>
        <tissue evidence="3">Testes</tissue>
    </source>
</reference>
<feature type="region of interest" description="Disordered" evidence="1">
    <location>
        <begin position="570"/>
        <end position="606"/>
    </location>
</feature>
<feature type="compositionally biased region" description="Polar residues" evidence="1">
    <location>
        <begin position="1189"/>
        <end position="1199"/>
    </location>
</feature>
<feature type="compositionally biased region" description="Polar residues" evidence="1">
    <location>
        <begin position="1011"/>
        <end position="1020"/>
    </location>
</feature>
<feature type="region of interest" description="Disordered" evidence="1">
    <location>
        <begin position="250"/>
        <end position="288"/>
    </location>
</feature>
<feature type="compositionally biased region" description="Basic and acidic residues" evidence="1">
    <location>
        <begin position="342"/>
        <end position="356"/>
    </location>
</feature>
<feature type="compositionally biased region" description="Low complexity" evidence="1">
    <location>
        <begin position="370"/>
        <end position="383"/>
    </location>
</feature>
<feature type="compositionally biased region" description="Polar residues" evidence="1">
    <location>
        <begin position="321"/>
        <end position="341"/>
    </location>
</feature>
<feature type="region of interest" description="Disordered" evidence="1">
    <location>
        <begin position="38"/>
        <end position="180"/>
    </location>
</feature>
<feature type="compositionally biased region" description="Low complexity" evidence="1">
    <location>
        <begin position="863"/>
        <end position="874"/>
    </location>
</feature>
<feature type="region of interest" description="Disordered" evidence="1">
    <location>
        <begin position="411"/>
        <end position="436"/>
    </location>
</feature>
<name>C3ZI21_BRAFL</name>
<accession>C3ZI21</accession>
<keyword evidence="2" id="KW-0472">Membrane</keyword>
<evidence type="ECO:0000256" key="1">
    <source>
        <dbReference type="SAM" id="MobiDB-lite"/>
    </source>
</evidence>
<feature type="compositionally biased region" description="Polar residues" evidence="1">
    <location>
        <begin position="583"/>
        <end position="603"/>
    </location>
</feature>
<feature type="compositionally biased region" description="Pro residues" evidence="1">
    <location>
        <begin position="924"/>
        <end position="947"/>
    </location>
</feature>
<feature type="compositionally biased region" description="Polar residues" evidence="1">
    <location>
        <begin position="80"/>
        <end position="92"/>
    </location>
</feature>
<feature type="compositionally biased region" description="Polar residues" evidence="1">
    <location>
        <begin position="746"/>
        <end position="755"/>
    </location>
</feature>
<feature type="compositionally biased region" description="Low complexity" evidence="1">
    <location>
        <begin position="638"/>
        <end position="649"/>
    </location>
</feature>
<feature type="compositionally biased region" description="Basic and acidic residues" evidence="1">
    <location>
        <begin position="151"/>
        <end position="179"/>
    </location>
</feature>
<protein>
    <submittedName>
        <fullName evidence="3">Uncharacterized protein</fullName>
    </submittedName>
</protein>
<keyword evidence="2" id="KW-1133">Transmembrane helix</keyword>
<feature type="compositionally biased region" description="Pro residues" evidence="1">
    <location>
        <begin position="1106"/>
        <end position="1125"/>
    </location>
</feature>
<feature type="region of interest" description="Disordered" evidence="1">
    <location>
        <begin position="626"/>
        <end position="817"/>
    </location>
</feature>
<keyword evidence="2" id="KW-0812">Transmembrane</keyword>
<dbReference type="InParanoid" id="C3ZI21"/>
<feature type="compositionally biased region" description="Basic and acidic residues" evidence="1">
    <location>
        <begin position="949"/>
        <end position="968"/>
    </location>
</feature>
<evidence type="ECO:0000313" key="3">
    <source>
        <dbReference type="EMBL" id="EEN47763.1"/>
    </source>
</evidence>
<organism>
    <name type="scientific">Branchiostoma floridae</name>
    <name type="common">Florida lancelet</name>
    <name type="synonym">Amphioxus</name>
    <dbReference type="NCBI Taxonomy" id="7739"/>
    <lineage>
        <taxon>Eukaryota</taxon>
        <taxon>Metazoa</taxon>
        <taxon>Chordata</taxon>
        <taxon>Cephalochordata</taxon>
        <taxon>Leptocardii</taxon>
        <taxon>Amphioxiformes</taxon>
        <taxon>Branchiostomatidae</taxon>
        <taxon>Branchiostoma</taxon>
    </lineage>
</organism>
<feature type="compositionally biased region" description="Basic and acidic residues" evidence="1">
    <location>
        <begin position="1127"/>
        <end position="1146"/>
    </location>
</feature>
<feature type="compositionally biased region" description="Basic and acidic residues" evidence="1">
    <location>
        <begin position="94"/>
        <end position="108"/>
    </location>
</feature>
<proteinExistence type="predicted"/>
<dbReference type="AlphaFoldDB" id="C3ZI21"/>
<dbReference type="eggNOG" id="ENOG502SDGW">
    <property type="taxonomic scope" value="Eukaryota"/>
</dbReference>
<feature type="transmembrane region" description="Helical" evidence="2">
    <location>
        <begin position="12"/>
        <end position="34"/>
    </location>
</feature>
<feature type="region of interest" description="Disordered" evidence="1">
    <location>
        <begin position="1097"/>
        <end position="1199"/>
    </location>
</feature>